<keyword evidence="2" id="KW-0472">Membrane</keyword>
<gene>
    <name evidence="3" type="ORF">NLJ89_g11489</name>
</gene>
<comment type="caution">
    <text evidence="3">The sequence shown here is derived from an EMBL/GenBank/DDBJ whole genome shotgun (WGS) entry which is preliminary data.</text>
</comment>
<dbReference type="OrthoDB" id="10552632at2759"/>
<feature type="transmembrane region" description="Helical" evidence="2">
    <location>
        <begin position="73"/>
        <end position="92"/>
    </location>
</feature>
<dbReference type="Proteomes" id="UP001148786">
    <property type="component" value="Unassembled WGS sequence"/>
</dbReference>
<sequence>MPFQRGTTSSWRSEQSYRIRLAATGGTAAVVAPLSTPTSAPPSPTSDDVAASTSVSTSSAGASTATSTKLDPFAIALAVIIPLAVAVLLFIIRFQCRRRRQIKANSTPQIVSLYSAGKTYKVELKANGDDDATIAEPAFTYDPHSSPLRLASLMEMFQEKAYS</sequence>
<keyword evidence="4" id="KW-1185">Reference proteome</keyword>
<feature type="region of interest" description="Disordered" evidence="1">
    <location>
        <begin position="32"/>
        <end position="52"/>
    </location>
</feature>
<reference evidence="3" key="1">
    <citation type="submission" date="2022-07" db="EMBL/GenBank/DDBJ databases">
        <title>Genome Sequence of Agrocybe chaxingu.</title>
        <authorList>
            <person name="Buettner E."/>
        </authorList>
    </citation>
    <scope>NUCLEOTIDE SEQUENCE</scope>
    <source>
        <strain evidence="3">MP-N11</strain>
    </source>
</reference>
<dbReference type="EMBL" id="JANKHO010002681">
    <property type="protein sequence ID" value="KAJ3489850.1"/>
    <property type="molecule type" value="Genomic_DNA"/>
</dbReference>
<keyword evidence="2" id="KW-0812">Transmembrane</keyword>
<proteinExistence type="predicted"/>
<evidence type="ECO:0000256" key="1">
    <source>
        <dbReference type="SAM" id="MobiDB-lite"/>
    </source>
</evidence>
<protein>
    <submittedName>
        <fullName evidence="3">Uncharacterized protein</fullName>
    </submittedName>
</protein>
<organism evidence="3 4">
    <name type="scientific">Agrocybe chaxingu</name>
    <dbReference type="NCBI Taxonomy" id="84603"/>
    <lineage>
        <taxon>Eukaryota</taxon>
        <taxon>Fungi</taxon>
        <taxon>Dikarya</taxon>
        <taxon>Basidiomycota</taxon>
        <taxon>Agaricomycotina</taxon>
        <taxon>Agaricomycetes</taxon>
        <taxon>Agaricomycetidae</taxon>
        <taxon>Agaricales</taxon>
        <taxon>Agaricineae</taxon>
        <taxon>Strophariaceae</taxon>
        <taxon>Agrocybe</taxon>
    </lineage>
</organism>
<name>A0A9W8JPV3_9AGAR</name>
<keyword evidence="2" id="KW-1133">Transmembrane helix</keyword>
<evidence type="ECO:0000313" key="3">
    <source>
        <dbReference type="EMBL" id="KAJ3489850.1"/>
    </source>
</evidence>
<evidence type="ECO:0000256" key="2">
    <source>
        <dbReference type="SAM" id="Phobius"/>
    </source>
</evidence>
<accession>A0A9W8JPV3</accession>
<dbReference type="AlphaFoldDB" id="A0A9W8JPV3"/>
<evidence type="ECO:0000313" key="4">
    <source>
        <dbReference type="Proteomes" id="UP001148786"/>
    </source>
</evidence>